<dbReference type="Gene3D" id="2.60.120.260">
    <property type="entry name" value="Galactose-binding domain-like"/>
    <property type="match status" value="1"/>
</dbReference>
<dbReference type="InterPro" id="IPR000421">
    <property type="entry name" value="FA58C"/>
</dbReference>
<protein>
    <recommendedName>
        <fullName evidence="1">F5/8 type C domain-containing protein</fullName>
    </recommendedName>
</protein>
<dbReference type="SUPFAM" id="SSF49785">
    <property type="entry name" value="Galactose-binding domain-like"/>
    <property type="match status" value="1"/>
</dbReference>
<evidence type="ECO:0000313" key="3">
    <source>
        <dbReference type="Proteomes" id="UP000283523"/>
    </source>
</evidence>
<dbReference type="SUPFAM" id="SSF51126">
    <property type="entry name" value="Pectin lyase-like"/>
    <property type="match status" value="1"/>
</dbReference>
<dbReference type="PROSITE" id="PS50022">
    <property type="entry name" value="FA58C_3"/>
    <property type="match status" value="1"/>
</dbReference>
<dbReference type="InterPro" id="IPR011050">
    <property type="entry name" value="Pectin_lyase_fold/virulence"/>
</dbReference>
<proteinExistence type="predicted"/>
<evidence type="ECO:0000313" key="2">
    <source>
        <dbReference type="EMBL" id="RIV21366.1"/>
    </source>
</evidence>
<dbReference type="AlphaFoldDB" id="A0A418M6E8"/>
<dbReference type="EMBL" id="QXED01000005">
    <property type="protein sequence ID" value="RIV21366.1"/>
    <property type="molecule type" value="Genomic_DNA"/>
</dbReference>
<reference evidence="2 3" key="1">
    <citation type="submission" date="2018-08" db="EMBL/GenBank/DDBJ databases">
        <title>Fibrisoma montanum sp. nov., isolated from Danxia mountain soil.</title>
        <authorList>
            <person name="Huang Y."/>
        </authorList>
    </citation>
    <scope>NUCLEOTIDE SEQUENCE [LARGE SCALE GENOMIC DNA]</scope>
    <source>
        <strain evidence="2 3">HYT19</strain>
    </source>
</reference>
<feature type="domain" description="F5/8 type C" evidence="1">
    <location>
        <begin position="527"/>
        <end position="692"/>
    </location>
</feature>
<name>A0A418M6E8_9BACT</name>
<dbReference type="OrthoDB" id="3799094at2"/>
<dbReference type="RefSeq" id="WP_119669160.1">
    <property type="nucleotide sequence ID" value="NZ_QXED01000005.1"/>
</dbReference>
<dbReference type="Proteomes" id="UP000283523">
    <property type="component" value="Unassembled WGS sequence"/>
</dbReference>
<evidence type="ECO:0000259" key="1">
    <source>
        <dbReference type="PROSITE" id="PS50022"/>
    </source>
</evidence>
<accession>A0A418M6E8</accession>
<keyword evidence="3" id="KW-1185">Reference proteome</keyword>
<gene>
    <name evidence="2" type="ORF">DYU11_18340</name>
</gene>
<sequence>MSFLDLDELLVSQPHYLVTTDTDQKAKQVAVESVVGQRVITPLMLPGDMTALLDAVFDSGIPAGTTLKFLPGTYTLRTGVLSIPNDRVTLDFTGSIINVSLPAGANWVQSNGVIFDGNSKQGFTIRGGKWVCAGDPNEGGNFGKCAYKVRILSAHGCSDLKLIDMECVGCTLGRFPFGNNIKVFNPKGTNTETGINYQQGGFESFLLFPYTTNFWVINPEIDGFGHGVHWDGGTNEASGAGYTNGYADLTASRPVGPGRIVGGFIKNGSGGGAWGSRGNDIVASFCTIENWGDTCWDDEGGINCRAVHCTLRDAFNAGVIATFGHVKGHKIINCTIEITQAGAKFGAFFGSPIMADNTAEDITIQDNTFDCKIAGQVGVIRPDGTAFKSVNIIGNTFKNARWYWHEVGSRKQIIRDNTVEYTVAEDGPTCGTVVGTATEKPLLIVRNNTITTTAGGNVGLSIFNSDGAYCNAEYIEGNRIIGFTNDLDLKATAANATASLKRYVRGNTFGAGNVIVGQPTAGLRQQVIVSNNHLDDGTVWPKLPGANFALGESTFAANTLFSSSVITDNYANANFYSSPYSFSESTNEFVGVYLKYRQTIGEVVIAPRGDANVGDGWPVSYVIEVSTNGGSTWQTVATRTNQVKPSSVSYRERITFPAVQADAVRLRSTKLWQDPGNSAYILQIKQLEVYAPGRPADPTLPTVANLTAAQALTVQLPTLILVSTDVDYNDTNALYLKTPTSLERLSKTTL</sequence>
<dbReference type="Pfam" id="PF00754">
    <property type="entry name" value="F5_F8_type_C"/>
    <property type="match status" value="1"/>
</dbReference>
<comment type="caution">
    <text evidence="2">The sequence shown here is derived from an EMBL/GenBank/DDBJ whole genome shotgun (WGS) entry which is preliminary data.</text>
</comment>
<dbReference type="InterPro" id="IPR008979">
    <property type="entry name" value="Galactose-bd-like_sf"/>
</dbReference>
<organism evidence="2 3">
    <name type="scientific">Fibrisoma montanum</name>
    <dbReference type="NCBI Taxonomy" id="2305895"/>
    <lineage>
        <taxon>Bacteria</taxon>
        <taxon>Pseudomonadati</taxon>
        <taxon>Bacteroidota</taxon>
        <taxon>Cytophagia</taxon>
        <taxon>Cytophagales</taxon>
        <taxon>Spirosomataceae</taxon>
        <taxon>Fibrisoma</taxon>
    </lineage>
</organism>